<dbReference type="OrthoDB" id="3174546at2"/>
<dbReference type="Pfam" id="PF00582">
    <property type="entry name" value="Usp"/>
    <property type="match status" value="2"/>
</dbReference>
<dbReference type="PANTHER" id="PTHR46268">
    <property type="entry name" value="STRESS RESPONSE PROTEIN NHAX"/>
    <property type="match status" value="1"/>
</dbReference>
<accession>A0A172UKF0</accession>
<feature type="domain" description="UspA" evidence="4">
    <location>
        <begin position="6"/>
        <end position="143"/>
    </location>
</feature>
<evidence type="ECO:0000256" key="3">
    <source>
        <dbReference type="ARBA" id="ARBA00022840"/>
    </source>
</evidence>
<evidence type="ECO:0000313" key="6">
    <source>
        <dbReference type="Proteomes" id="UP000077143"/>
    </source>
</evidence>
<keyword evidence="3" id="KW-0067">ATP-binding</keyword>
<evidence type="ECO:0000256" key="1">
    <source>
        <dbReference type="ARBA" id="ARBA00008791"/>
    </source>
</evidence>
<evidence type="ECO:0000313" key="5">
    <source>
        <dbReference type="EMBL" id="ANE79699.1"/>
    </source>
</evidence>
<dbReference type="SUPFAM" id="SSF52402">
    <property type="entry name" value="Adenine nucleotide alpha hydrolases-like"/>
    <property type="match status" value="2"/>
</dbReference>
<dbReference type="InterPro" id="IPR006015">
    <property type="entry name" value="Universal_stress_UspA"/>
</dbReference>
<dbReference type="AlphaFoldDB" id="A0A172UKF0"/>
<dbReference type="Gene3D" id="3.40.50.620">
    <property type="entry name" value="HUPs"/>
    <property type="match status" value="2"/>
</dbReference>
<gene>
    <name evidence="5" type="ORF">A7U43_10510</name>
</gene>
<reference evidence="5 6" key="1">
    <citation type="submission" date="2016-05" db="EMBL/GenBank/DDBJ databases">
        <title>Complete genome sequence of a phthalic acid esters degrading Mycobacterium sp. YC-RL4.</title>
        <authorList>
            <person name="Ren L."/>
            <person name="Fan S."/>
            <person name="Ruth N."/>
            <person name="Jia Y."/>
            <person name="Wang J."/>
            <person name="Qiao C."/>
        </authorList>
    </citation>
    <scope>NUCLEOTIDE SEQUENCE [LARGE SCALE GENOMIC DNA]</scope>
    <source>
        <strain evidence="5 6">YC-RL4</strain>
    </source>
</reference>
<sequence>MTDTSKPVVVGVDGTAAALRAARWAGAIAAKMGSPLRIVHAGPYLGHSLTDAAAAIRAAVIDEQRGSAETYLKDAAEAVGEHEPDLAISTVALTAPVDEALVSLSLDARLIVLGSDEITTAAAMLVGSLTLVVAARSRCPLVAWRGDALRPTGQPVVVGVDGSSRVAISLAFELADALGSPLWVVHSWSTRLPAGEITVPFMIDWKALEDTVRREVTESVAPWCARYPDVAVSVFVDQAKPSKAILGHLAGAQLVIVGSRGRNLLAAALLGSTSLNLLHHAPLPVVVCHPDGAGPRASLTARTPVPRATGT</sequence>
<comment type="similarity">
    <text evidence="1">Belongs to the universal stress protein A family.</text>
</comment>
<dbReference type="InterPro" id="IPR014729">
    <property type="entry name" value="Rossmann-like_a/b/a_fold"/>
</dbReference>
<dbReference type="EMBL" id="CP015596">
    <property type="protein sequence ID" value="ANE79699.1"/>
    <property type="molecule type" value="Genomic_DNA"/>
</dbReference>
<dbReference type="InterPro" id="IPR006016">
    <property type="entry name" value="UspA"/>
</dbReference>
<evidence type="ECO:0000256" key="2">
    <source>
        <dbReference type="ARBA" id="ARBA00022741"/>
    </source>
</evidence>
<proteinExistence type="inferred from homology"/>
<dbReference type="Proteomes" id="UP000077143">
    <property type="component" value="Chromosome"/>
</dbReference>
<dbReference type="PRINTS" id="PR01438">
    <property type="entry name" value="UNVRSLSTRESS"/>
</dbReference>
<dbReference type="RefSeq" id="WP_067994490.1">
    <property type="nucleotide sequence ID" value="NZ_CP015596.1"/>
</dbReference>
<protein>
    <recommendedName>
        <fullName evidence="4">UspA domain-containing protein</fullName>
    </recommendedName>
</protein>
<dbReference type="PANTHER" id="PTHR46268:SF27">
    <property type="entry name" value="UNIVERSAL STRESS PROTEIN RV2623"/>
    <property type="match status" value="1"/>
</dbReference>
<organism evidence="5 6">
    <name type="scientific">Mycobacterium adipatum</name>
    <dbReference type="NCBI Taxonomy" id="1682113"/>
    <lineage>
        <taxon>Bacteria</taxon>
        <taxon>Bacillati</taxon>
        <taxon>Actinomycetota</taxon>
        <taxon>Actinomycetes</taxon>
        <taxon>Mycobacteriales</taxon>
        <taxon>Mycobacteriaceae</taxon>
        <taxon>Mycobacterium</taxon>
    </lineage>
</organism>
<feature type="domain" description="UspA" evidence="4">
    <location>
        <begin position="155"/>
        <end position="289"/>
    </location>
</feature>
<dbReference type="GO" id="GO:0005524">
    <property type="term" value="F:ATP binding"/>
    <property type="evidence" value="ECO:0007669"/>
    <property type="project" value="UniProtKB-KW"/>
</dbReference>
<keyword evidence="6" id="KW-1185">Reference proteome</keyword>
<evidence type="ECO:0000259" key="4">
    <source>
        <dbReference type="Pfam" id="PF00582"/>
    </source>
</evidence>
<dbReference type="STRING" id="1682113.A7U43_10510"/>
<name>A0A172UKF0_9MYCO</name>
<dbReference type="KEGG" id="madi:A7U43_10510"/>
<keyword evidence="2" id="KW-0547">Nucleotide-binding</keyword>